<evidence type="ECO:0000256" key="2">
    <source>
        <dbReference type="ARBA" id="ARBA00008138"/>
    </source>
</evidence>
<evidence type="ECO:0000256" key="5">
    <source>
        <dbReference type="ARBA" id="ARBA00022691"/>
    </source>
</evidence>
<evidence type="ECO:0000256" key="3">
    <source>
        <dbReference type="ARBA" id="ARBA00022603"/>
    </source>
</evidence>
<proteinExistence type="inferred from homology"/>
<keyword evidence="3 6" id="KW-0489">Methyltransferase</keyword>
<gene>
    <name evidence="7" type="ORF">BKG82_18580</name>
</gene>
<dbReference type="SUPFAM" id="SSF53335">
    <property type="entry name" value="S-adenosyl-L-methionine-dependent methyltransferases"/>
    <property type="match status" value="1"/>
</dbReference>
<dbReference type="NCBIfam" id="TIGR00027">
    <property type="entry name" value="mthyl_TIGR00027"/>
    <property type="match status" value="1"/>
</dbReference>
<dbReference type="AlphaFoldDB" id="A0A1S1LHQ4"/>
<keyword evidence="5 6" id="KW-0949">S-adenosyl-L-methionine</keyword>
<keyword evidence="4" id="KW-0808">Transferase</keyword>
<dbReference type="Proteomes" id="UP000180043">
    <property type="component" value="Unassembled WGS sequence"/>
</dbReference>
<evidence type="ECO:0000313" key="8">
    <source>
        <dbReference type="Proteomes" id="UP000180043"/>
    </source>
</evidence>
<dbReference type="InterPro" id="IPR029063">
    <property type="entry name" value="SAM-dependent_MTases_sf"/>
</dbReference>
<evidence type="ECO:0000256" key="6">
    <source>
        <dbReference type="RuleBase" id="RU362030"/>
    </source>
</evidence>
<dbReference type="RefSeq" id="WP_057966657.1">
    <property type="nucleotide sequence ID" value="NZ_MLII01000030.1"/>
</dbReference>
<dbReference type="Gene3D" id="3.40.50.150">
    <property type="entry name" value="Vaccinia Virus protein VP39"/>
    <property type="match status" value="1"/>
</dbReference>
<protein>
    <recommendedName>
        <fullName evidence="6">S-adenosyl-L-methionine-dependent methyltransferase</fullName>
        <ecNumber evidence="6">2.1.1.-</ecNumber>
    </recommendedName>
</protein>
<comment type="similarity">
    <text evidence="2 6">Belongs to the UPF0677 family.</text>
</comment>
<dbReference type="InterPro" id="IPR011610">
    <property type="entry name" value="SAM_mthyl_Trfase_ML2640-like"/>
</dbReference>
<organism evidence="7 8">
    <name type="scientific">Mycobacteroides chelonae</name>
    <name type="common">Mycobacterium chelonae</name>
    <dbReference type="NCBI Taxonomy" id="1774"/>
    <lineage>
        <taxon>Bacteria</taxon>
        <taxon>Bacillati</taxon>
        <taxon>Actinomycetota</taxon>
        <taxon>Actinomycetes</taxon>
        <taxon>Mycobacteriales</taxon>
        <taxon>Mycobacteriaceae</taxon>
        <taxon>Mycobacteroides</taxon>
    </lineage>
</organism>
<comment type="caution">
    <text evidence="7">The sequence shown here is derived from an EMBL/GenBank/DDBJ whole genome shotgun (WGS) entry which is preliminary data.</text>
</comment>
<reference evidence="7 8" key="1">
    <citation type="submission" date="2016-10" db="EMBL/GenBank/DDBJ databases">
        <title>Evaluation of Human, Veterinary and Environmental Mycobacterium chelonae Isolates by Core Genome Phylogenomic Analysis, Targeted Gene Comparison, and Anti-microbial Susceptibility Patterns: A Tale of Mistaken Identities.</title>
        <authorList>
            <person name="Fogelson S.B."/>
            <person name="Camus A.C."/>
            <person name="Lorenz W."/>
            <person name="Vasireddy R."/>
            <person name="Vasireddy S."/>
            <person name="Smith T."/>
            <person name="Brown-Elliott B.A."/>
            <person name="Wallace R.J.Jr."/>
            <person name="Hasan N.A."/>
            <person name="Reischl U."/>
            <person name="Sanchez S."/>
        </authorList>
    </citation>
    <scope>NUCLEOTIDE SEQUENCE [LARGE SCALE GENOMIC DNA]</scope>
    <source>
        <strain evidence="7 8">15515</strain>
    </source>
</reference>
<name>A0A1S1LHQ4_MYCCH</name>
<evidence type="ECO:0000256" key="4">
    <source>
        <dbReference type="ARBA" id="ARBA00022679"/>
    </source>
</evidence>
<dbReference type="GO" id="GO:0032259">
    <property type="term" value="P:methylation"/>
    <property type="evidence" value="ECO:0007669"/>
    <property type="project" value="UniProtKB-KW"/>
</dbReference>
<dbReference type="EC" id="2.1.1.-" evidence="6"/>
<dbReference type="PANTHER" id="PTHR43619">
    <property type="entry name" value="S-ADENOSYL-L-METHIONINE-DEPENDENT METHYLTRANSFERASE YKTD-RELATED"/>
    <property type="match status" value="1"/>
</dbReference>
<sequence>MPGDGHGSGFVRQSMQIGLTIAAMKALEARRAQPLLFDAHARTILDAVADPHTRALLDVGLHENPSTANELSTHLLANYVAAMCRYYDESLLASVTNGIRQVVLLAGGLDTRAYRLSWPAGTVVYEVDYAEVLTVKMKALDNAGAEPHTTQRMVLCGLGEQWQAELTLAGFDPDIPTAWLAECVVCNLPGGSHDSMFERIIEMSAPGSIIATDNDPLAPSGRTWGEAVDAVLPDALRGADYSALAHRDERTHPGDWLSGHGWLTQTYTTRELAERYGRSFGNELVPGFDDLADRRFLTAMLPTDYLAHSAESPPSDGPADQ</sequence>
<dbReference type="EMBL" id="MLIQ01000019">
    <property type="protein sequence ID" value="OHU53855.1"/>
    <property type="molecule type" value="Genomic_DNA"/>
</dbReference>
<evidence type="ECO:0000256" key="1">
    <source>
        <dbReference type="ARBA" id="ARBA00003907"/>
    </source>
</evidence>
<accession>A0A1S1LHQ4</accession>
<dbReference type="Pfam" id="PF04072">
    <property type="entry name" value="LCM"/>
    <property type="match status" value="1"/>
</dbReference>
<dbReference type="PANTHER" id="PTHR43619:SF2">
    <property type="entry name" value="S-ADENOSYL-L-METHIONINE-DEPENDENT METHYLTRANSFERASES SUPERFAMILY PROTEIN"/>
    <property type="match status" value="1"/>
</dbReference>
<evidence type="ECO:0000313" key="7">
    <source>
        <dbReference type="EMBL" id="OHU53855.1"/>
    </source>
</evidence>
<comment type="function">
    <text evidence="1 6">Exhibits S-adenosyl-L-methionine-dependent methyltransferase activity.</text>
</comment>
<dbReference type="InterPro" id="IPR007213">
    <property type="entry name" value="Ppm1/Ppm2/Tcmp"/>
</dbReference>
<dbReference type="GO" id="GO:0008168">
    <property type="term" value="F:methyltransferase activity"/>
    <property type="evidence" value="ECO:0007669"/>
    <property type="project" value="UniProtKB-UniRule"/>
</dbReference>